<evidence type="ECO:0000313" key="2">
    <source>
        <dbReference type="EMBL" id="CAE0704429.1"/>
    </source>
</evidence>
<dbReference type="AlphaFoldDB" id="A0A7S4A5P0"/>
<gene>
    <name evidence="2" type="ORF">PCAL00307_LOCUS19877</name>
</gene>
<evidence type="ECO:0000259" key="1">
    <source>
        <dbReference type="PROSITE" id="PS50213"/>
    </source>
</evidence>
<reference evidence="2" key="1">
    <citation type="submission" date="2021-01" db="EMBL/GenBank/DDBJ databases">
        <authorList>
            <person name="Corre E."/>
            <person name="Pelletier E."/>
            <person name="Niang G."/>
            <person name="Scheremetjew M."/>
            <person name="Finn R."/>
            <person name="Kale V."/>
            <person name="Holt S."/>
            <person name="Cochrane G."/>
            <person name="Meng A."/>
            <person name="Brown T."/>
            <person name="Cohen L."/>
        </authorList>
    </citation>
    <scope>NUCLEOTIDE SEQUENCE</scope>
    <source>
        <strain evidence="2">CCMP1756</strain>
    </source>
</reference>
<sequence>MRALLLAAFTSALQPPRLTQRPQRPATRLYNTAEVEACLNDEFPSFAALVFQNEELWRGLRDGSGYTVLAPNEAAFNKLEDKRRSQLKDPRNGEVVEQIGAYHVISDPVSKDDLYESSGVVTAGGRIDVGRSVVGGFMGIGGKEDGGVTVNGAKIVSSKSIGECIIHEMDDFAHPKVLDRYFDQLRIPGSS</sequence>
<dbReference type="InterPro" id="IPR036378">
    <property type="entry name" value="FAS1_dom_sf"/>
</dbReference>
<protein>
    <recommendedName>
        <fullName evidence="1">FAS1 domain-containing protein</fullName>
    </recommendedName>
</protein>
<accession>A0A7S4A5P0</accession>
<proteinExistence type="predicted"/>
<dbReference type="PROSITE" id="PS50213">
    <property type="entry name" value="FAS1"/>
    <property type="match status" value="1"/>
</dbReference>
<name>A0A7S4A5P0_9STRA</name>
<dbReference type="Gene3D" id="2.30.180.10">
    <property type="entry name" value="FAS1 domain"/>
    <property type="match status" value="1"/>
</dbReference>
<dbReference type="SUPFAM" id="SSF82153">
    <property type="entry name" value="FAS1 domain"/>
    <property type="match status" value="1"/>
</dbReference>
<dbReference type="Pfam" id="PF02469">
    <property type="entry name" value="Fasciclin"/>
    <property type="match status" value="1"/>
</dbReference>
<dbReference type="InterPro" id="IPR000782">
    <property type="entry name" value="FAS1_domain"/>
</dbReference>
<organism evidence="2">
    <name type="scientific">Pelagomonas calceolata</name>
    <dbReference type="NCBI Taxonomy" id="35677"/>
    <lineage>
        <taxon>Eukaryota</taxon>
        <taxon>Sar</taxon>
        <taxon>Stramenopiles</taxon>
        <taxon>Ochrophyta</taxon>
        <taxon>Pelagophyceae</taxon>
        <taxon>Pelagomonadales</taxon>
        <taxon>Pelagomonadaceae</taxon>
        <taxon>Pelagomonas</taxon>
    </lineage>
</organism>
<dbReference type="EMBL" id="HBIW01023035">
    <property type="protein sequence ID" value="CAE0704429.1"/>
    <property type="molecule type" value="Transcribed_RNA"/>
</dbReference>
<feature type="domain" description="FAS1" evidence="1">
    <location>
        <begin position="30"/>
        <end position="174"/>
    </location>
</feature>